<organism evidence="7 8">
    <name type="scientific">Candidatus Harrisonbacteria bacterium CG10_big_fil_rev_8_21_14_0_10_42_17</name>
    <dbReference type="NCBI Taxonomy" id="1974584"/>
    <lineage>
        <taxon>Bacteria</taxon>
        <taxon>Candidatus Harrisoniibacteriota</taxon>
    </lineage>
</organism>
<name>A0A2M6WHV9_9BACT</name>
<dbReference type="Proteomes" id="UP000228635">
    <property type="component" value="Unassembled WGS sequence"/>
</dbReference>
<dbReference type="GO" id="GO:0019843">
    <property type="term" value="F:rRNA binding"/>
    <property type="evidence" value="ECO:0007669"/>
    <property type="project" value="UniProtKB-UniRule"/>
</dbReference>
<keyword evidence="4" id="KW-0699">rRNA-binding</keyword>
<dbReference type="GO" id="GO:0043022">
    <property type="term" value="F:ribosome binding"/>
    <property type="evidence" value="ECO:0007669"/>
    <property type="project" value="UniProtKB-UniRule"/>
</dbReference>
<dbReference type="HAMAP" id="MF_00075">
    <property type="entry name" value="IF_1"/>
    <property type="match status" value="1"/>
</dbReference>
<reference evidence="8" key="1">
    <citation type="submission" date="2017-09" db="EMBL/GenBank/DDBJ databases">
        <title>Depth-based differentiation of microbial function through sediment-hosted aquifers and enrichment of novel symbionts in the deep terrestrial subsurface.</title>
        <authorList>
            <person name="Probst A.J."/>
            <person name="Ladd B."/>
            <person name="Jarett J.K."/>
            <person name="Geller-Mcgrath D.E."/>
            <person name="Sieber C.M.K."/>
            <person name="Emerson J.B."/>
            <person name="Anantharaman K."/>
            <person name="Thomas B.C."/>
            <person name="Malmstrom R."/>
            <person name="Stieglmeier M."/>
            <person name="Klingl A."/>
            <person name="Woyke T."/>
            <person name="Ryan C.M."/>
            <person name="Banfield J.F."/>
        </authorList>
    </citation>
    <scope>NUCLEOTIDE SEQUENCE [LARGE SCALE GENOMIC DNA]</scope>
</reference>
<dbReference type="GO" id="GO:0003743">
    <property type="term" value="F:translation initiation factor activity"/>
    <property type="evidence" value="ECO:0007669"/>
    <property type="project" value="UniProtKB-UniRule"/>
</dbReference>
<evidence type="ECO:0000256" key="4">
    <source>
        <dbReference type="HAMAP-Rule" id="MF_00075"/>
    </source>
</evidence>
<evidence type="ECO:0000259" key="6">
    <source>
        <dbReference type="PROSITE" id="PS50832"/>
    </source>
</evidence>
<proteinExistence type="inferred from homology"/>
<evidence type="ECO:0000313" key="8">
    <source>
        <dbReference type="Proteomes" id="UP000228635"/>
    </source>
</evidence>
<dbReference type="AlphaFoldDB" id="A0A2M6WHV9"/>
<evidence type="ECO:0000256" key="1">
    <source>
        <dbReference type="ARBA" id="ARBA00010939"/>
    </source>
</evidence>
<comment type="caution">
    <text evidence="7">The sequence shown here is derived from an EMBL/GenBank/DDBJ whole genome shotgun (WGS) entry which is preliminary data.</text>
</comment>
<comment type="subcellular location">
    <subcellularLocation>
        <location evidence="4">Cytoplasm</location>
    </subcellularLocation>
</comment>
<comment type="similarity">
    <text evidence="1 4">Belongs to the IF-1 family.</text>
</comment>
<keyword evidence="4" id="KW-0963">Cytoplasm</keyword>
<sequence>MTSDSNRHSKETKKIEGVVEEALPSTTFRVRLSTGETILAHLKGKLRLYRIKVLPGDNVIVEITPYDQGKGRIIRRL</sequence>
<keyword evidence="3 4" id="KW-0648">Protein biosynthesis</keyword>
<comment type="function">
    <text evidence="4">One of the essential components for the initiation of protein synthesis. Stabilizes the binding of IF-2 and IF-3 on the 30S subunit to which N-formylmethionyl-tRNA(fMet) subsequently binds. Helps modulate mRNA selection, yielding the 30S pre-initiation complex (PIC). Upon addition of the 50S ribosomal subunit IF-1, IF-2 and IF-3 are released leaving the mature 70S translation initiation complex.</text>
</comment>
<keyword evidence="2 4" id="KW-0396">Initiation factor</keyword>
<dbReference type="InterPro" id="IPR004368">
    <property type="entry name" value="TIF_IF1"/>
</dbReference>
<protein>
    <recommendedName>
        <fullName evidence="4 5">Translation initiation factor IF-1</fullName>
    </recommendedName>
</protein>
<evidence type="ECO:0000256" key="3">
    <source>
        <dbReference type="ARBA" id="ARBA00022917"/>
    </source>
</evidence>
<dbReference type="EMBL" id="PFBA01000024">
    <property type="protein sequence ID" value="PIT92370.1"/>
    <property type="molecule type" value="Genomic_DNA"/>
</dbReference>
<evidence type="ECO:0000313" key="7">
    <source>
        <dbReference type="EMBL" id="PIT92370.1"/>
    </source>
</evidence>
<gene>
    <name evidence="4" type="primary">infA</name>
    <name evidence="7" type="ORF">COU08_02600</name>
</gene>
<dbReference type="Gene3D" id="2.40.50.140">
    <property type="entry name" value="Nucleic acid-binding proteins"/>
    <property type="match status" value="1"/>
</dbReference>
<evidence type="ECO:0000256" key="2">
    <source>
        <dbReference type="ARBA" id="ARBA00022540"/>
    </source>
</evidence>
<keyword evidence="4" id="KW-0694">RNA-binding</keyword>
<comment type="subunit">
    <text evidence="4">Component of the 30S ribosomal translation pre-initiation complex which assembles on the 30S ribosome in the order IF-2 and IF-3, IF-1 and N-formylmethionyl-tRNA(fMet); mRNA recruitment can occur at any time during PIC assembly.</text>
</comment>
<feature type="domain" description="S1-like" evidence="6">
    <location>
        <begin position="10"/>
        <end position="77"/>
    </location>
</feature>
<dbReference type="NCBIfam" id="TIGR00008">
    <property type="entry name" value="infA"/>
    <property type="match status" value="1"/>
</dbReference>
<accession>A0A2M6WHV9</accession>
<dbReference type="SUPFAM" id="SSF50249">
    <property type="entry name" value="Nucleic acid-binding proteins"/>
    <property type="match status" value="1"/>
</dbReference>
<dbReference type="InterPro" id="IPR012340">
    <property type="entry name" value="NA-bd_OB-fold"/>
</dbReference>
<dbReference type="PROSITE" id="PS50832">
    <property type="entry name" value="S1_IF1_TYPE"/>
    <property type="match status" value="1"/>
</dbReference>
<dbReference type="Pfam" id="PF01176">
    <property type="entry name" value="eIF-1a"/>
    <property type="match status" value="1"/>
</dbReference>
<dbReference type="InterPro" id="IPR006196">
    <property type="entry name" value="RNA-binding_domain_S1_IF1"/>
</dbReference>
<evidence type="ECO:0000256" key="5">
    <source>
        <dbReference type="NCBIfam" id="TIGR00008"/>
    </source>
</evidence>
<dbReference type="PANTHER" id="PTHR33370">
    <property type="entry name" value="TRANSLATION INITIATION FACTOR IF-1, CHLOROPLASTIC"/>
    <property type="match status" value="1"/>
</dbReference>
<dbReference type="PANTHER" id="PTHR33370:SF1">
    <property type="entry name" value="TRANSLATION INITIATION FACTOR IF-1, CHLOROPLASTIC"/>
    <property type="match status" value="1"/>
</dbReference>
<dbReference type="GO" id="GO:0005829">
    <property type="term" value="C:cytosol"/>
    <property type="evidence" value="ECO:0007669"/>
    <property type="project" value="TreeGrafter"/>
</dbReference>